<dbReference type="GO" id="GO:0005930">
    <property type="term" value="C:axoneme"/>
    <property type="evidence" value="ECO:0007669"/>
    <property type="project" value="UniProtKB-SubCell"/>
</dbReference>
<dbReference type="SUPFAM" id="SSF81383">
    <property type="entry name" value="F-box domain"/>
    <property type="match status" value="1"/>
</dbReference>
<dbReference type="InterPro" id="IPR050715">
    <property type="entry name" value="LRR-SigEffector_domain"/>
</dbReference>
<dbReference type="Gene3D" id="3.80.10.10">
    <property type="entry name" value="Ribonuclease Inhibitor"/>
    <property type="match status" value="1"/>
</dbReference>
<dbReference type="EMBL" id="LHPF02000017">
    <property type="protein sequence ID" value="PSC70833.1"/>
    <property type="molecule type" value="Genomic_DNA"/>
</dbReference>
<dbReference type="STRING" id="554055.A0A2P6V9Q9"/>
<dbReference type="InterPro" id="IPR032675">
    <property type="entry name" value="LRR_dom_sf"/>
</dbReference>
<feature type="domain" description="F-box" evidence="2">
    <location>
        <begin position="12"/>
        <end position="59"/>
    </location>
</feature>
<organism evidence="3 4">
    <name type="scientific">Micractinium conductrix</name>
    <dbReference type="NCBI Taxonomy" id="554055"/>
    <lineage>
        <taxon>Eukaryota</taxon>
        <taxon>Viridiplantae</taxon>
        <taxon>Chlorophyta</taxon>
        <taxon>core chlorophytes</taxon>
        <taxon>Trebouxiophyceae</taxon>
        <taxon>Chlorellales</taxon>
        <taxon>Chlorellaceae</taxon>
        <taxon>Chlorella clade</taxon>
        <taxon>Micractinium</taxon>
    </lineage>
</organism>
<comment type="caution">
    <text evidence="3">The sequence shown here is derived from an EMBL/GenBank/DDBJ whole genome shotgun (WGS) entry which is preliminary data.</text>
</comment>
<sequence length="440" mass="47579">MANNPNAAPAAAMRFLDLPEDVLVKVLGRLELRERLTHVALACRRLRDLCSSPELLRTVSVRATPANSLPTASALVTWLGRHAAHVQKLQLVVPGPAAAGAEQRELAFNLVACVTLCGTVGQLQELVLASNTPPAPVSWLHAMHSLRRLTVHSAAEVRLAGDAGGLTALQEMHLQGGTIVFEGTARLPSSLTRFYLNGATANEFPQQLARLPLLRHLRLTGAQYSSASMAALSRLTALTFLELCDTHHAPPAALATLTGLRHLNIMLPTLQMPAQLEQLSHFVHLKGLSRGNVGCIPPALGSLTQLERLCILNDGVAAQAGSELALPLPHSLRSLRFLCLNWCTAAAGAPALAAMPALEELYMPLPPGRHGVTNEVWVAFWAWAVAHPPLRRLCLNWPSGCTPELAQQLLQVQRRRPALHVDVVGVDEFPRQFMPVFNPY</sequence>
<comment type="subcellular location">
    <subcellularLocation>
        <location evidence="1">Cytoplasm</location>
        <location evidence="1">Cytoskeleton</location>
        <location evidence="1">Cilium axoneme</location>
    </subcellularLocation>
</comment>
<accession>A0A2P6V9Q9</accession>
<proteinExistence type="predicted"/>
<gene>
    <name evidence="3" type="ORF">C2E20_5756</name>
</gene>
<evidence type="ECO:0000313" key="4">
    <source>
        <dbReference type="Proteomes" id="UP000239649"/>
    </source>
</evidence>
<dbReference type="Gene3D" id="1.20.1280.50">
    <property type="match status" value="1"/>
</dbReference>
<dbReference type="Proteomes" id="UP000239649">
    <property type="component" value="Unassembled WGS sequence"/>
</dbReference>
<reference evidence="3 4" key="1">
    <citation type="journal article" date="2018" name="Plant J.">
        <title>Genome sequences of Chlorella sorokiniana UTEX 1602 and Micractinium conductrix SAG 241.80: implications to maltose excretion by a green alga.</title>
        <authorList>
            <person name="Arriola M.B."/>
            <person name="Velmurugan N."/>
            <person name="Zhang Y."/>
            <person name="Plunkett M.H."/>
            <person name="Hondzo H."/>
            <person name="Barney B.M."/>
        </authorList>
    </citation>
    <scope>NUCLEOTIDE SEQUENCE [LARGE SCALE GENOMIC DNA]</scope>
    <source>
        <strain evidence="3 4">SAG 241.80</strain>
    </source>
</reference>
<dbReference type="Pfam" id="PF12937">
    <property type="entry name" value="F-box-like"/>
    <property type="match status" value="1"/>
</dbReference>
<dbReference type="OrthoDB" id="521016at2759"/>
<dbReference type="AlphaFoldDB" id="A0A2P6V9Q9"/>
<protein>
    <submittedName>
        <fullName evidence="3">Disease resistance RGA3</fullName>
    </submittedName>
</protein>
<keyword evidence="4" id="KW-1185">Reference proteome</keyword>
<evidence type="ECO:0000259" key="2">
    <source>
        <dbReference type="PROSITE" id="PS50181"/>
    </source>
</evidence>
<dbReference type="PROSITE" id="PS50181">
    <property type="entry name" value="FBOX"/>
    <property type="match status" value="1"/>
</dbReference>
<dbReference type="PANTHER" id="PTHR45752">
    <property type="entry name" value="LEUCINE-RICH REPEAT-CONTAINING"/>
    <property type="match status" value="1"/>
</dbReference>
<dbReference type="InterPro" id="IPR036047">
    <property type="entry name" value="F-box-like_dom_sf"/>
</dbReference>
<evidence type="ECO:0000256" key="1">
    <source>
        <dbReference type="ARBA" id="ARBA00004430"/>
    </source>
</evidence>
<dbReference type="InterPro" id="IPR001810">
    <property type="entry name" value="F-box_dom"/>
</dbReference>
<evidence type="ECO:0000313" key="3">
    <source>
        <dbReference type="EMBL" id="PSC70833.1"/>
    </source>
</evidence>
<name>A0A2P6V9Q9_9CHLO</name>
<dbReference type="PANTHER" id="PTHR45752:SF187">
    <property type="entry name" value="LEUCINE-RICH REPEAT AND IQ DOMAIN-CONTAINING PROTEIN 4"/>
    <property type="match status" value="1"/>
</dbReference>
<dbReference type="SUPFAM" id="SSF52047">
    <property type="entry name" value="RNI-like"/>
    <property type="match status" value="1"/>
</dbReference>